<keyword evidence="2" id="KW-1185">Reference proteome</keyword>
<evidence type="ECO:0008006" key="3">
    <source>
        <dbReference type="Google" id="ProtNLM"/>
    </source>
</evidence>
<evidence type="ECO:0000313" key="1">
    <source>
        <dbReference type="EMBL" id="KAK8900147.1"/>
    </source>
</evidence>
<dbReference type="InterPro" id="IPR006637">
    <property type="entry name" value="ChW"/>
</dbReference>
<reference evidence="1 2" key="1">
    <citation type="submission" date="2024-04" db="EMBL/GenBank/DDBJ databases">
        <title>Tritrichomonas musculus Genome.</title>
        <authorList>
            <person name="Alves-Ferreira E."/>
            <person name="Grigg M."/>
            <person name="Lorenzi H."/>
            <person name="Galac M."/>
        </authorList>
    </citation>
    <scope>NUCLEOTIDE SEQUENCE [LARGE SCALE GENOMIC DNA]</scope>
    <source>
        <strain evidence="1 2">EAF2021</strain>
    </source>
</reference>
<name>A0ABR2LA90_9EUKA</name>
<dbReference type="Pfam" id="PF07538">
    <property type="entry name" value="ChW"/>
    <property type="match status" value="3"/>
</dbReference>
<comment type="caution">
    <text evidence="1">The sequence shown here is derived from an EMBL/GenBank/DDBJ whole genome shotgun (WGS) entry which is preliminary data.</text>
</comment>
<gene>
    <name evidence="1" type="ORF">M9Y10_002470</name>
</gene>
<dbReference type="EMBL" id="JAPFFF010000001">
    <property type="protein sequence ID" value="KAK8900147.1"/>
    <property type="molecule type" value="Genomic_DNA"/>
</dbReference>
<organism evidence="1 2">
    <name type="scientific">Tritrichomonas musculus</name>
    <dbReference type="NCBI Taxonomy" id="1915356"/>
    <lineage>
        <taxon>Eukaryota</taxon>
        <taxon>Metamonada</taxon>
        <taxon>Parabasalia</taxon>
        <taxon>Tritrichomonadida</taxon>
        <taxon>Tritrichomonadidae</taxon>
        <taxon>Tritrichomonas</taxon>
    </lineage>
</organism>
<protein>
    <recommendedName>
        <fullName evidence="3">Clostridial hydrophobic W</fullName>
    </recommendedName>
</protein>
<dbReference type="SMART" id="SM00728">
    <property type="entry name" value="ChW"/>
    <property type="match status" value="3"/>
</dbReference>
<evidence type="ECO:0000313" key="2">
    <source>
        <dbReference type="Proteomes" id="UP001470230"/>
    </source>
</evidence>
<proteinExistence type="predicted"/>
<accession>A0ABR2LA90</accession>
<dbReference type="Proteomes" id="UP001470230">
    <property type="component" value="Unassembled WGS sequence"/>
</dbReference>
<sequence>MIPAITYQAHCQSIGWQNPITEGIAGTTGKSLRLEALRIHLIHAGDASLSFDVHIQGDGWKFNLTEDDLLGTTGKSKRMEAIVIRSHGLNEKGFKIQYKVHIQQIGWLPWVNEGEMAGTTGKCLRMEAIQIRIIPDFTAIPNITINNTFTLVKVQLAKQNNFGNLSELLHTIPYE</sequence>